<feature type="repeat" description="ANK" evidence="7">
    <location>
        <begin position="131"/>
        <end position="163"/>
    </location>
</feature>
<accession>A0A6J8A344</accession>
<dbReference type="InterPro" id="IPR036770">
    <property type="entry name" value="Ankyrin_rpt-contain_sf"/>
</dbReference>
<feature type="compositionally biased region" description="Basic and acidic residues" evidence="9">
    <location>
        <begin position="9"/>
        <end position="27"/>
    </location>
</feature>
<dbReference type="PANTHER" id="PTHR24161:SF17">
    <property type="entry name" value="PALMITOYLTRANSFERASE"/>
    <property type="match status" value="1"/>
</dbReference>
<dbReference type="AlphaFoldDB" id="A0A6J8A344"/>
<feature type="repeat" description="ANK" evidence="7">
    <location>
        <begin position="164"/>
        <end position="196"/>
    </location>
</feature>
<dbReference type="Pfam" id="PF00023">
    <property type="entry name" value="Ank"/>
    <property type="match status" value="1"/>
</dbReference>
<evidence type="ECO:0000313" key="12">
    <source>
        <dbReference type="Proteomes" id="UP000507470"/>
    </source>
</evidence>
<evidence type="ECO:0000256" key="3">
    <source>
        <dbReference type="ARBA" id="ARBA00022737"/>
    </source>
</evidence>
<reference evidence="11 12" key="1">
    <citation type="submission" date="2020-06" db="EMBL/GenBank/DDBJ databases">
        <authorList>
            <person name="Li R."/>
            <person name="Bekaert M."/>
        </authorList>
    </citation>
    <scope>NUCLEOTIDE SEQUENCE [LARGE SCALE GENOMIC DNA]</scope>
    <source>
        <strain evidence="12">wild</strain>
    </source>
</reference>
<evidence type="ECO:0000256" key="8">
    <source>
        <dbReference type="RuleBase" id="RU079119"/>
    </source>
</evidence>
<dbReference type="EMBL" id="CACVKT020000566">
    <property type="protein sequence ID" value="CAC5360424.1"/>
    <property type="molecule type" value="Genomic_DNA"/>
</dbReference>
<dbReference type="Pfam" id="PF12796">
    <property type="entry name" value="Ank_2"/>
    <property type="match status" value="2"/>
</dbReference>
<keyword evidence="2 8" id="KW-0812">Transmembrane</keyword>
<dbReference type="Proteomes" id="UP000507470">
    <property type="component" value="Unassembled WGS sequence"/>
</dbReference>
<organism evidence="11 12">
    <name type="scientific">Mytilus coruscus</name>
    <name type="common">Sea mussel</name>
    <dbReference type="NCBI Taxonomy" id="42192"/>
    <lineage>
        <taxon>Eukaryota</taxon>
        <taxon>Metazoa</taxon>
        <taxon>Spiralia</taxon>
        <taxon>Lophotrochozoa</taxon>
        <taxon>Mollusca</taxon>
        <taxon>Bivalvia</taxon>
        <taxon>Autobranchia</taxon>
        <taxon>Pteriomorphia</taxon>
        <taxon>Mytilida</taxon>
        <taxon>Mytiloidea</taxon>
        <taxon>Mytilidae</taxon>
        <taxon>Mytilinae</taxon>
        <taxon>Mytilus</taxon>
    </lineage>
</organism>
<keyword evidence="12" id="KW-1185">Reference proteome</keyword>
<dbReference type="PROSITE" id="PS50216">
    <property type="entry name" value="DHHC"/>
    <property type="match status" value="1"/>
</dbReference>
<dbReference type="GO" id="GO:0000139">
    <property type="term" value="C:Golgi membrane"/>
    <property type="evidence" value="ECO:0007669"/>
    <property type="project" value="TreeGrafter"/>
</dbReference>
<feature type="domain" description="Palmitoyltransferase DHHC" evidence="10">
    <location>
        <begin position="366"/>
        <end position="492"/>
    </location>
</feature>
<feature type="transmembrane region" description="Helical" evidence="8">
    <location>
        <begin position="411"/>
        <end position="434"/>
    </location>
</feature>
<feature type="transmembrane region" description="Helical" evidence="8">
    <location>
        <begin position="502"/>
        <end position="529"/>
    </location>
</feature>
<comment type="subcellular location">
    <subcellularLocation>
        <location evidence="1">Membrane</location>
        <topology evidence="1">Multi-pass membrane protein</topology>
    </subcellularLocation>
</comment>
<feature type="repeat" description="ANK" evidence="7">
    <location>
        <begin position="98"/>
        <end position="130"/>
    </location>
</feature>
<proteinExistence type="inferred from homology"/>
<dbReference type="Gene3D" id="1.25.40.20">
    <property type="entry name" value="Ankyrin repeat-containing domain"/>
    <property type="match status" value="2"/>
</dbReference>
<keyword evidence="8 11" id="KW-0808">Transferase</keyword>
<feature type="transmembrane region" description="Helical" evidence="8">
    <location>
        <begin position="468"/>
        <end position="490"/>
    </location>
</feature>
<keyword evidence="8 11" id="KW-0012">Acyltransferase</keyword>
<protein>
    <recommendedName>
        <fullName evidence="8">Palmitoyltransferase</fullName>
        <ecNumber evidence="8">2.3.1.225</ecNumber>
    </recommendedName>
</protein>
<evidence type="ECO:0000256" key="1">
    <source>
        <dbReference type="ARBA" id="ARBA00004141"/>
    </source>
</evidence>
<dbReference type="PANTHER" id="PTHR24161">
    <property type="entry name" value="ANK_REP_REGION DOMAIN-CONTAINING PROTEIN-RELATED"/>
    <property type="match status" value="1"/>
</dbReference>
<evidence type="ECO:0000313" key="11">
    <source>
        <dbReference type="EMBL" id="CAC5360424.1"/>
    </source>
</evidence>
<evidence type="ECO:0000256" key="9">
    <source>
        <dbReference type="SAM" id="MobiDB-lite"/>
    </source>
</evidence>
<dbReference type="SUPFAM" id="SSF48403">
    <property type="entry name" value="Ankyrin repeat"/>
    <property type="match status" value="1"/>
</dbReference>
<comment type="catalytic activity">
    <reaction evidence="8">
        <text>L-cysteinyl-[protein] + hexadecanoyl-CoA = S-hexadecanoyl-L-cysteinyl-[protein] + CoA</text>
        <dbReference type="Rhea" id="RHEA:36683"/>
        <dbReference type="Rhea" id="RHEA-COMP:10131"/>
        <dbReference type="Rhea" id="RHEA-COMP:11032"/>
        <dbReference type="ChEBI" id="CHEBI:29950"/>
        <dbReference type="ChEBI" id="CHEBI:57287"/>
        <dbReference type="ChEBI" id="CHEBI:57379"/>
        <dbReference type="ChEBI" id="CHEBI:74151"/>
        <dbReference type="EC" id="2.3.1.225"/>
    </reaction>
</comment>
<evidence type="ECO:0000256" key="7">
    <source>
        <dbReference type="PROSITE-ProRule" id="PRU00023"/>
    </source>
</evidence>
<dbReference type="OrthoDB" id="163438at2759"/>
<feature type="transmembrane region" description="Helical" evidence="8">
    <location>
        <begin position="440"/>
        <end position="461"/>
    </location>
</feature>
<name>A0A6J8A344_MYTCO</name>
<keyword evidence="4 8" id="KW-1133">Transmembrane helix</keyword>
<dbReference type="GO" id="GO:0019706">
    <property type="term" value="F:protein-cysteine S-palmitoyltransferase activity"/>
    <property type="evidence" value="ECO:0007669"/>
    <property type="project" value="UniProtKB-EC"/>
</dbReference>
<comment type="domain">
    <text evidence="8">The DHHC domain is required for palmitoyltransferase activity.</text>
</comment>
<feature type="transmembrane region" description="Helical" evidence="8">
    <location>
        <begin position="311"/>
        <end position="330"/>
    </location>
</feature>
<evidence type="ECO:0000256" key="4">
    <source>
        <dbReference type="ARBA" id="ARBA00022989"/>
    </source>
</evidence>
<dbReference type="EC" id="2.3.1.225" evidence="8"/>
<keyword evidence="6 8" id="KW-0472">Membrane</keyword>
<evidence type="ECO:0000256" key="6">
    <source>
        <dbReference type="ARBA" id="ARBA00023136"/>
    </source>
</evidence>
<keyword evidence="5 7" id="KW-0040">ANK repeat</keyword>
<gene>
    <name evidence="11" type="ORF">MCOR_2913</name>
</gene>
<sequence>MSTNQTPASRDHKNGPGETENTVKDGKSPPNHPIFDAIKSGMLVPVQTAAEDGPSVFSLRDDKGHTPAHWACLGGHTVILRFILDNKGPVDEASNNELGARPIHWACVNGHVAIVDILLQAGVSIDVVDNKGCTPLIVAAQYGHTMLAGYLMGKGARLQIVDRDGDNALHWAAFKGQNELMRLLIYSGFNPRQRDNYGQTSLHLSCINGNLTAVKELCEQDGAELDLKDKNGKTPLMLASGRKHQDVIEYLRRQIKSKNSFIPKLDILSIAFGPPGNSKVAILFFMVNVLCWGYPMYIIKCLPYTWYDLMILHIIFFILNIIMWFSLFHASTTDPGYLPRNVPEYDLAIKQVAHFDEWKQGENPLSRLCHTCRLVKPLRSKHCRVCNRCIKVFDHHCPYIYNCVGYKNRQWFFIFVWSMFLLAMCTDFFAYYILSEEFDWAICIGAIEAGIATIGVTAVTAMMVRVTFISFVTCVGMLGPICMFLSVYTINNYMEWNWIYKIYMAIMVFFEITAGSLFIGGMWLAAVNLTTNEYLKHKKYKHLVDENGKLKYAFNQGILNNFLDYFHIKPLQEEEISDQIMITTL</sequence>
<feature type="transmembrane region" description="Helical" evidence="8">
    <location>
        <begin position="280"/>
        <end position="299"/>
    </location>
</feature>
<keyword evidence="3" id="KW-0677">Repeat</keyword>
<evidence type="ECO:0000256" key="2">
    <source>
        <dbReference type="ARBA" id="ARBA00022692"/>
    </source>
</evidence>
<dbReference type="SMART" id="SM00248">
    <property type="entry name" value="ANK"/>
    <property type="match status" value="6"/>
</dbReference>
<comment type="similarity">
    <text evidence="8">Belongs to the DHHC palmitoyltransferase family.</text>
</comment>
<dbReference type="InterPro" id="IPR001594">
    <property type="entry name" value="Palmitoyltrfase_DHHC"/>
</dbReference>
<dbReference type="PROSITE" id="PS50297">
    <property type="entry name" value="ANK_REP_REGION"/>
    <property type="match status" value="3"/>
</dbReference>
<feature type="repeat" description="ANK" evidence="7">
    <location>
        <begin position="197"/>
        <end position="230"/>
    </location>
</feature>
<dbReference type="PROSITE" id="PS50088">
    <property type="entry name" value="ANK_REPEAT"/>
    <property type="match status" value="5"/>
</dbReference>
<evidence type="ECO:0000256" key="5">
    <source>
        <dbReference type="ARBA" id="ARBA00023043"/>
    </source>
</evidence>
<dbReference type="InterPro" id="IPR002110">
    <property type="entry name" value="Ankyrin_rpt"/>
</dbReference>
<dbReference type="Pfam" id="PF01529">
    <property type="entry name" value="DHHC"/>
    <property type="match status" value="1"/>
</dbReference>
<evidence type="ECO:0000259" key="10">
    <source>
        <dbReference type="Pfam" id="PF01529"/>
    </source>
</evidence>
<feature type="region of interest" description="Disordered" evidence="9">
    <location>
        <begin position="1"/>
        <end position="32"/>
    </location>
</feature>
<feature type="repeat" description="ANK" evidence="7">
    <location>
        <begin position="63"/>
        <end position="95"/>
    </location>
</feature>